<dbReference type="GO" id="GO:0005634">
    <property type="term" value="C:nucleus"/>
    <property type="evidence" value="ECO:0007669"/>
    <property type="project" value="TreeGrafter"/>
</dbReference>
<dbReference type="Gene3D" id="3.40.50.300">
    <property type="entry name" value="P-loop containing nucleotide triphosphate hydrolases"/>
    <property type="match status" value="1"/>
</dbReference>
<keyword evidence="2" id="KW-0472">Membrane</keyword>
<dbReference type="PANTHER" id="PTHR47957">
    <property type="entry name" value="ATP-DEPENDENT HELICASE HRQ1"/>
    <property type="match status" value="1"/>
</dbReference>
<evidence type="ECO:0000256" key="2">
    <source>
        <dbReference type="SAM" id="Phobius"/>
    </source>
</evidence>
<comment type="caution">
    <text evidence="5">The sequence shown here is derived from an EMBL/GenBank/DDBJ whole genome shotgun (WGS) entry which is preliminary data.</text>
</comment>
<feature type="region of interest" description="Disordered" evidence="1">
    <location>
        <begin position="158"/>
        <end position="178"/>
    </location>
</feature>
<dbReference type="PROSITE" id="PS51192">
    <property type="entry name" value="HELICASE_ATP_BIND_1"/>
    <property type="match status" value="1"/>
</dbReference>
<dbReference type="InterPro" id="IPR014001">
    <property type="entry name" value="Helicase_ATP-bd"/>
</dbReference>
<dbReference type="SMART" id="SM00554">
    <property type="entry name" value="FAS1"/>
    <property type="match status" value="3"/>
</dbReference>
<gene>
    <name evidence="5" type="ORF">BB560_000084</name>
</gene>
<dbReference type="GO" id="GO:0005524">
    <property type="term" value="F:ATP binding"/>
    <property type="evidence" value="ECO:0007669"/>
    <property type="project" value="InterPro"/>
</dbReference>
<dbReference type="InterPro" id="IPR011545">
    <property type="entry name" value="DEAD/DEAH_box_helicase_dom"/>
</dbReference>
<keyword evidence="2" id="KW-0812">Transmembrane</keyword>
<evidence type="ECO:0000259" key="3">
    <source>
        <dbReference type="PROSITE" id="PS50213"/>
    </source>
</evidence>
<dbReference type="SUPFAM" id="SSF82153">
    <property type="entry name" value="FAS1 domain"/>
    <property type="match status" value="4"/>
</dbReference>
<evidence type="ECO:0000313" key="6">
    <source>
        <dbReference type="Proteomes" id="UP000245609"/>
    </source>
</evidence>
<keyword evidence="2" id="KW-1133">Transmembrane helix</keyword>
<dbReference type="SUPFAM" id="SSF52540">
    <property type="entry name" value="P-loop containing nucleoside triphosphate hydrolases"/>
    <property type="match status" value="1"/>
</dbReference>
<evidence type="ECO:0000313" key="5">
    <source>
        <dbReference type="EMBL" id="PVV05405.1"/>
    </source>
</evidence>
<dbReference type="InterPro" id="IPR055227">
    <property type="entry name" value="HRQ1_WHD"/>
</dbReference>
<feature type="domain" description="FAS1" evidence="3">
    <location>
        <begin position="1773"/>
        <end position="1957"/>
    </location>
</feature>
<dbReference type="GO" id="GO:0003676">
    <property type="term" value="F:nucleic acid binding"/>
    <property type="evidence" value="ECO:0007669"/>
    <property type="project" value="InterPro"/>
</dbReference>
<dbReference type="Pfam" id="PF22982">
    <property type="entry name" value="WHD_HRQ1"/>
    <property type="match status" value="1"/>
</dbReference>
<dbReference type="SMART" id="SM00487">
    <property type="entry name" value="DEXDc"/>
    <property type="match status" value="1"/>
</dbReference>
<dbReference type="Proteomes" id="UP000245609">
    <property type="component" value="Unassembled WGS sequence"/>
</dbReference>
<dbReference type="EMBL" id="MBFS01000008">
    <property type="protein sequence ID" value="PVV05405.1"/>
    <property type="molecule type" value="Genomic_DNA"/>
</dbReference>
<reference evidence="5 6" key="1">
    <citation type="journal article" date="2018" name="MBio">
        <title>Comparative Genomics Reveals the Core Gene Toolbox for the Fungus-Insect Symbiosis.</title>
        <authorList>
            <person name="Wang Y."/>
            <person name="Stata M."/>
            <person name="Wang W."/>
            <person name="Stajich J.E."/>
            <person name="White M.M."/>
            <person name="Moncalvo J.M."/>
        </authorList>
    </citation>
    <scope>NUCLEOTIDE SEQUENCE [LARGE SCALE GENOMIC DNA]</scope>
    <source>
        <strain evidence="5 6">SC-DP-2</strain>
    </source>
</reference>
<feature type="transmembrane region" description="Helical" evidence="2">
    <location>
        <begin position="2235"/>
        <end position="2260"/>
    </location>
</feature>
<dbReference type="OrthoDB" id="5592675at2759"/>
<dbReference type="InterPro" id="IPR027417">
    <property type="entry name" value="P-loop_NTPase"/>
</dbReference>
<dbReference type="PROSITE" id="PS50213">
    <property type="entry name" value="FAS1"/>
    <property type="match status" value="3"/>
</dbReference>
<accession>A0A2T9ZLE7</accession>
<dbReference type="Gene3D" id="2.30.180.10">
    <property type="entry name" value="FAS1 domain"/>
    <property type="match status" value="4"/>
</dbReference>
<name>A0A2T9ZLE7_9FUNG</name>
<proteinExistence type="predicted"/>
<feature type="domain" description="FAS1" evidence="3">
    <location>
        <begin position="1257"/>
        <end position="1425"/>
    </location>
</feature>
<dbReference type="InterPro" id="IPR000782">
    <property type="entry name" value="FAS1_domain"/>
</dbReference>
<dbReference type="Pfam" id="PF00270">
    <property type="entry name" value="DEAD"/>
    <property type="match status" value="1"/>
</dbReference>
<dbReference type="GO" id="GO:0006289">
    <property type="term" value="P:nucleotide-excision repair"/>
    <property type="evidence" value="ECO:0007669"/>
    <property type="project" value="TreeGrafter"/>
</dbReference>
<dbReference type="GO" id="GO:0036297">
    <property type="term" value="P:interstrand cross-link repair"/>
    <property type="evidence" value="ECO:0007669"/>
    <property type="project" value="TreeGrafter"/>
</dbReference>
<dbReference type="PANTHER" id="PTHR47957:SF3">
    <property type="entry name" value="ATP-DEPENDENT HELICASE HRQ1"/>
    <property type="match status" value="1"/>
</dbReference>
<feature type="region of interest" description="Disordered" evidence="1">
    <location>
        <begin position="1998"/>
        <end position="2020"/>
    </location>
</feature>
<evidence type="ECO:0000256" key="1">
    <source>
        <dbReference type="SAM" id="MobiDB-lite"/>
    </source>
</evidence>
<feature type="domain" description="FAS1" evidence="3">
    <location>
        <begin position="1443"/>
        <end position="1608"/>
    </location>
</feature>
<dbReference type="GO" id="GO:0043138">
    <property type="term" value="F:3'-5' DNA helicase activity"/>
    <property type="evidence" value="ECO:0007669"/>
    <property type="project" value="TreeGrafter"/>
</dbReference>
<protein>
    <submittedName>
        <fullName evidence="5">Uncharacterized protein</fullName>
    </submittedName>
</protein>
<evidence type="ECO:0000259" key="4">
    <source>
        <dbReference type="PROSITE" id="PS51192"/>
    </source>
</evidence>
<sequence length="2272" mass="257877">MEKSANESIKTKYTKLFQGFVTIYSLLANRLNAAPTFEQLAPSVQKISSESFSVLDVCFFKEILFEFIHFEVKFIHESENTHFLETLAQPNPETANKLTLGLSDTLAGLFLKNVSLFIRLIEDKSLACDSSTNNNMASNNSKDQHSIPLLRGTESKSHLKKLKTDNRTPKKRKKEKMPQIKKQVFFELGFAKSLIKIFSDRLNTWMETDPSNGAFCEEYLIQLAKKYIGECFVQKDLQVHNTGNQESGVDQNILETISKQGFFCGQFNLPSEDVMSSSSVICVPGCSAEYSDLLETQKYNSSNSKIDLDSCIFDQDINISKELLEWMVLYRMKSCFSIKNFYSHQELAFKYISRDENIMVTTGTSSGKSAIFQYAILKSLFEFLARTFNKRYDSIDQVDGNPGTGSGRVRGQTNGSSPAFEEHFTANSANFAREISDSYFPGRTKSNDFSLNFPTALIIFPFKALAHNQLSFLKSLFYFIPEFSSYNLSVEILDGDTSKRERDRISSCVNVLLTNPDCLHCSILPNHLKWARFLRNLNVVVIDEVHVYTGAFLKHFEMILARMQRLIDLYGTNRLDSQPGDVDRLNKIQFVLCSATVSGPQKLASHLLPRAKKFSFVTESGAPRPDINIVLWTSFNRKVDEIEDLTKFNQETNRETKSIKSKNNFNGINSIKKNRTFQSMSGMLLQDAKESEIEDNETEKGERSDIEERKKWDRITLEKISRFFEKFSLEKQDTEIDKMDKGQTFFKSSEEHEDIVIGHLQCAAFELPIDGLYIKEDGEKLAEYGRYGIDENKYFDFEKVGHLVKKYLEFEEIRGVFVPKLVYKPWPSIHVKVRNIECADWPLVCVQGKNRSIEQGSGLNTYKVLEYVDTERASYTFHKGAVVVFVGRTYVVEDIDFKEKIIIVEERHGIEYYTVPEMFTTVRVIFDSSGEYLGVMERYKDGSAARPAGNISQWTGNRAYIGPATLRRRIVSYKKEFFERKMRKRDSNGGSTRKETISVEGCVYEYQVISGLVYAHIGEQITQRIKGRAVFNVVGNESSLKAEEEGSSLGWKHIISHMVVETAAKIVGTGGWEVIRLDCSEYTKPRNLSDEMRNDQIELLLHTAEGNKPLLREFVQKLYSSLNEIMDRVYMEIPELGTENDEERKTALRKVYFDRCPWFKSGFSDSLLPWRNWLARLTVNQEVASSSLAGSDCTASSGENLYFTIFSSPSNEVLIRYFIIPRRVSLKSTPVNFSFNPFKSSHVSLSSSLKQKNSLWKTTIIDALSSDTRYSRFLNYLQRLQLILEFNSLTNVTILAPTNEAFEKYEKQLQSKSSSENNASAKTKIKSPHFSPIYNDLTQERLLLTVIRDGVYGSSSWVNGMVWESISGWRPADTDESSPSKIPVDGIMLKSRIDKNGKIMIGNVEVQDGEIWCTSGVVLPISGILDLPPRLYDILSKNFVDPGSYNKELLANNSQYSFFIEALRASKWDSRIFFNDKNTNLLDPNTTRIKHTLWVPKNSDFASMLTRPQWNYITGFDSLPINEKTKLAALSDLRSAMRNFVSPTSISLARLGLGSHQVPIIDDNGLVSDENITVTVHSPTMAYVNGMKVNLIDYLAYDGVSHQIDALGSNVFSKIKWTPEKIMFGLNATKFINLIVKYDLSEYINGTKSGSWTFLVPTNRAIEQFERFSGYIENKDMKHWLLYHIIPNKYEKSDLFNGQLLRSELKPSSIDQHRQIIKVRIPTTAKTSMHRAFTYSNKTNWLLFNDASLEYPDSIPGDKFSNIYLLSSTLIPPESLINSLVQDLDYSIFVGMISSVPNLLKNITNTPSLTVVVPSNNAISNLGLVYSYLTRPSDFEAKADLLKLVLNHIIKSVVYSDSISFSCPSSDSKRASQAGTFSKDCTTVLKKETLGGNPVWFLYKNPETFAISFKNPQNSKNVIGNTDDKLGTMDSYQDAIGFVQSDIAFLSGVVHRISNSLMIPKNLVLSPKKLFRGMNSLVYEFLLNNLNMTYVLEPIKSVPKNTPTKKEKSSRAYLKNSKSQSAKLDTEEEVDGYSFLVPPDQVWHEFPPFVEFYNRVVDGSDKDVDKKNPGFRPLGQSLNNEIGTNPWENATMEELREYLQKIVRLHILPIKSTNLNAISTSSGQKYETLHEDVKLEYQQVGSRKIFMVIDPFSSIPNPSYPIPPIGIPPEKGGYPRQTTNFAVISRQGGISQNYYKKSNDHSGKIQSPLIVYEIDSVLQLPLRPPDDGQGFFSGLLWKTALVLAVWGLVAGLSGMVCLWVHSLKTLNSYEQI</sequence>
<organism evidence="5 6">
    <name type="scientific">Smittium megazygosporum</name>
    <dbReference type="NCBI Taxonomy" id="133381"/>
    <lineage>
        <taxon>Eukaryota</taxon>
        <taxon>Fungi</taxon>
        <taxon>Fungi incertae sedis</taxon>
        <taxon>Zoopagomycota</taxon>
        <taxon>Kickxellomycotina</taxon>
        <taxon>Harpellomycetes</taxon>
        <taxon>Harpellales</taxon>
        <taxon>Legeriomycetaceae</taxon>
        <taxon>Smittium</taxon>
    </lineage>
</organism>
<keyword evidence="6" id="KW-1185">Reference proteome</keyword>
<dbReference type="InterPro" id="IPR036378">
    <property type="entry name" value="FAS1_dom_sf"/>
</dbReference>
<feature type="compositionally biased region" description="Basic and acidic residues" evidence="1">
    <location>
        <begin position="158"/>
        <end position="168"/>
    </location>
</feature>
<feature type="domain" description="Helicase ATP-binding" evidence="4">
    <location>
        <begin position="349"/>
        <end position="615"/>
    </location>
</feature>
<dbReference type="Pfam" id="PF02469">
    <property type="entry name" value="Fasciclin"/>
    <property type="match status" value="3"/>
</dbReference>